<evidence type="ECO:0000313" key="3">
    <source>
        <dbReference type="EMBL" id="RMB80169.1"/>
    </source>
</evidence>
<feature type="region of interest" description="Disordered" evidence="1">
    <location>
        <begin position="1"/>
        <end position="26"/>
    </location>
</feature>
<accession>A0A3M0I271</accession>
<feature type="region of interest" description="Disordered" evidence="1">
    <location>
        <begin position="150"/>
        <end position="206"/>
    </location>
</feature>
<dbReference type="EMBL" id="PENI01000046">
    <property type="protein sequence ID" value="RMB80169.1"/>
    <property type="molecule type" value="Genomic_DNA"/>
</dbReference>
<feature type="compositionally biased region" description="Basic and acidic residues" evidence="1">
    <location>
        <begin position="575"/>
        <end position="585"/>
    </location>
</feature>
<feature type="compositionally biased region" description="Basic and acidic residues" evidence="1">
    <location>
        <begin position="482"/>
        <end position="491"/>
    </location>
</feature>
<dbReference type="Pfam" id="PF13699">
    <property type="entry name" value="eCIS_core"/>
    <property type="match status" value="1"/>
</dbReference>
<evidence type="ECO:0000256" key="1">
    <source>
        <dbReference type="SAM" id="MobiDB-lite"/>
    </source>
</evidence>
<dbReference type="AlphaFoldDB" id="A0A3M0I271"/>
<comment type="caution">
    <text evidence="3">The sequence shown here is derived from an EMBL/GenBank/DDBJ whole genome shotgun (WGS) entry which is preliminary data.</text>
</comment>
<gene>
    <name evidence="3" type="ORF">CTZ28_41560</name>
</gene>
<feature type="compositionally biased region" description="Polar residues" evidence="1">
    <location>
        <begin position="1"/>
        <end position="11"/>
    </location>
</feature>
<evidence type="ECO:0000313" key="4">
    <source>
        <dbReference type="Proteomes" id="UP000270471"/>
    </source>
</evidence>
<keyword evidence="4" id="KW-1185">Reference proteome</keyword>
<feature type="compositionally biased region" description="Basic residues" evidence="1">
    <location>
        <begin position="530"/>
        <end position="539"/>
    </location>
</feature>
<feature type="region of interest" description="Disordered" evidence="1">
    <location>
        <begin position="468"/>
        <end position="585"/>
    </location>
</feature>
<name>A0A3M0I271_9ACTN</name>
<dbReference type="OrthoDB" id="9153660at2"/>
<dbReference type="Proteomes" id="UP000270471">
    <property type="component" value="Unassembled WGS sequence"/>
</dbReference>
<sequence length="585" mass="64012">MRAQEFRSQQAGARRRDRSAATQNTAARRMLAIQRRAGNAALTRAIEEERHEHDAGCGHTQQPAPAEGASALDVIRKPGSPVDPAIRAKAEQGMGTDFGDVEMHTGPEAQRSAAHYGARAYTTGRHIVIGEGGGDELTILHELAHAWQQKKGAVEGTDTGNGERVSNPDDRHEREADDIAHQIKSGGPGPAAASGPTEAPGPALPTGTIPVARMPSAGGERRMHSHDAGQMFQIEVDGVSEIGTYVRHASGGRELFMTSRGPVRVRPRDILGLRPQVGLRHPPGRPRPVEENLEDRRQIFLSEADASAARARVRRDPGAADDIAITTYEQDPGASYGEYPHNSEDLRRVGVPILNGVDLSDADAAQRLSHVAPGANLHFQMPHAGRPKKYSTQQLVRDLHGLPGRMQRDNVTTSVTTAHPSGYPHKGSHDRNYGMESRAAVPPGMRVVEEYSDNEGLEEFGYSHRISGKDKSAAVASHRKTYKLEPRRSDSPEEAGPSSRPESDRSRRARTRSRLPGTEAYDDEQEPRPSRRARGRSRAARSSQAQSVNYAATDAVDDYVTSQQPSQYEDEYEDIPPRRRDSRYR</sequence>
<feature type="region of interest" description="Disordered" evidence="1">
    <location>
        <begin position="415"/>
        <end position="445"/>
    </location>
</feature>
<feature type="compositionally biased region" description="Basic and acidic residues" evidence="1">
    <location>
        <begin position="166"/>
        <end position="181"/>
    </location>
</feature>
<proteinExistence type="predicted"/>
<feature type="domain" description="eCIS core" evidence="2">
    <location>
        <begin position="81"/>
        <end position="152"/>
    </location>
</feature>
<protein>
    <recommendedName>
        <fullName evidence="2">eCIS core domain-containing protein</fullName>
    </recommendedName>
</protein>
<feature type="compositionally biased region" description="Low complexity" evidence="1">
    <location>
        <begin position="190"/>
        <end position="201"/>
    </location>
</feature>
<dbReference type="InterPro" id="IPR025295">
    <property type="entry name" value="eCIS_core_dom"/>
</dbReference>
<reference evidence="3 4" key="1">
    <citation type="submission" date="2017-11" db="EMBL/GenBank/DDBJ databases">
        <title>Draft genome of actinobacteria isolated from guarana (Paullinia cupana (Mart.) Ducke.</title>
        <authorList>
            <person name="Siqueira K.A."/>
            <person name="Liotti R.G."/>
            <person name="Mendes T.A.O."/>
            <person name="Soares M.A."/>
        </authorList>
    </citation>
    <scope>NUCLEOTIDE SEQUENCE [LARGE SCALE GENOMIC DNA]</scope>
    <source>
        <strain evidence="3 4">193</strain>
    </source>
</reference>
<organism evidence="3 4">
    <name type="scientific">Streptomyces shenzhenensis</name>
    <dbReference type="NCBI Taxonomy" id="943815"/>
    <lineage>
        <taxon>Bacteria</taxon>
        <taxon>Bacillati</taxon>
        <taxon>Actinomycetota</taxon>
        <taxon>Actinomycetes</taxon>
        <taxon>Kitasatosporales</taxon>
        <taxon>Streptomycetaceae</taxon>
        <taxon>Streptomyces</taxon>
    </lineage>
</organism>
<evidence type="ECO:0000259" key="2">
    <source>
        <dbReference type="Pfam" id="PF13699"/>
    </source>
</evidence>
<dbReference type="RefSeq" id="WP_121895002.1">
    <property type="nucleotide sequence ID" value="NZ_PENI01000046.1"/>
</dbReference>